<sequence length="439" mass="47723">MHSPTLIALTTLVSTCTASPFPWTSRSEPPTYGSIPPNPPKGHWIDTWTTMPQLTEPANLPQPPFNQTDLIFSNSTIRQALRMTIPAQLIRIRLSNAFGGADLPITKATIALPGAERGQNITGSSGIQPETPQIVTFGGNESITIPPGALAVSNPLNFRINPGQLISVSLYLRSGQASNSITSHPGIRAVIWFSHGDYTSSANMTDPSTNQTQHWYFVSAVEAWQAPRYRAFVVVGDSITDGRGSYVNTNSQWPNLLFNRLQESKSKSLKSISVLNQGAGGNRVLNDGLGPSALERIDRDVLAHSGVGYAMLFLGVNDIGTADPTLANQTNVGDRLIQAYKQITTRVHTARIPIFGATITPFGEETRLRVNDWIRNSGTFDAVVDFDAVLRDPRNSTQLAPWFDSGDCLHLNPAGYQEMAAEFPVDIFERFEGGVGGFM</sequence>
<evidence type="ECO:0000313" key="1">
    <source>
        <dbReference type="EMBL" id="KAK3702125.1"/>
    </source>
</evidence>
<organism evidence="1 2">
    <name type="scientific">Vermiconidia calcicola</name>
    <dbReference type="NCBI Taxonomy" id="1690605"/>
    <lineage>
        <taxon>Eukaryota</taxon>
        <taxon>Fungi</taxon>
        <taxon>Dikarya</taxon>
        <taxon>Ascomycota</taxon>
        <taxon>Pezizomycotina</taxon>
        <taxon>Dothideomycetes</taxon>
        <taxon>Dothideomycetidae</taxon>
        <taxon>Mycosphaerellales</taxon>
        <taxon>Extremaceae</taxon>
        <taxon>Vermiconidia</taxon>
    </lineage>
</organism>
<comment type="caution">
    <text evidence="1">The sequence shown here is derived from an EMBL/GenBank/DDBJ whole genome shotgun (WGS) entry which is preliminary data.</text>
</comment>
<evidence type="ECO:0000313" key="2">
    <source>
        <dbReference type="Proteomes" id="UP001281147"/>
    </source>
</evidence>
<accession>A0ACC3MRU1</accession>
<name>A0ACC3MRU1_9PEZI</name>
<proteinExistence type="predicted"/>
<dbReference type="EMBL" id="JAUTXU010000165">
    <property type="protein sequence ID" value="KAK3702125.1"/>
    <property type="molecule type" value="Genomic_DNA"/>
</dbReference>
<gene>
    <name evidence="1" type="ORF">LTR37_015100</name>
</gene>
<keyword evidence="2" id="KW-1185">Reference proteome</keyword>
<reference evidence="1" key="1">
    <citation type="submission" date="2023-07" db="EMBL/GenBank/DDBJ databases">
        <title>Black Yeasts Isolated from many extreme environments.</title>
        <authorList>
            <person name="Coleine C."/>
            <person name="Stajich J.E."/>
            <person name="Selbmann L."/>
        </authorList>
    </citation>
    <scope>NUCLEOTIDE SEQUENCE</scope>
    <source>
        <strain evidence="1">CCFEE 5714</strain>
    </source>
</reference>
<protein>
    <submittedName>
        <fullName evidence="1">Uncharacterized protein</fullName>
    </submittedName>
</protein>
<dbReference type="Proteomes" id="UP001281147">
    <property type="component" value="Unassembled WGS sequence"/>
</dbReference>